<dbReference type="PANTHER" id="PTHR43649">
    <property type="entry name" value="ARABINOSE-BINDING PROTEIN-RELATED"/>
    <property type="match status" value="1"/>
</dbReference>
<evidence type="ECO:0000256" key="3">
    <source>
        <dbReference type="SAM" id="SignalP"/>
    </source>
</evidence>
<dbReference type="Pfam" id="PF13416">
    <property type="entry name" value="SBP_bac_8"/>
    <property type="match status" value="1"/>
</dbReference>
<comment type="similarity">
    <text evidence="2">Belongs to the bacterial solute-binding protein 1 family.</text>
</comment>
<dbReference type="PROSITE" id="PS51257">
    <property type="entry name" value="PROKAR_LIPOPROTEIN"/>
    <property type="match status" value="1"/>
</dbReference>
<dbReference type="Gene3D" id="3.40.190.10">
    <property type="entry name" value="Periplasmic binding protein-like II"/>
    <property type="match status" value="1"/>
</dbReference>
<proteinExistence type="inferred from homology"/>
<dbReference type="SUPFAM" id="SSF53850">
    <property type="entry name" value="Periplasmic binding protein-like II"/>
    <property type="match status" value="1"/>
</dbReference>
<sequence length="445" mass="49791">MRYNRIVLLLTAAAALLSSCNGGFGVIVPSFEEYNGHSVKNIELKAAHNFTSGSLPAFSELAAEFNAENEYGFSVKLTDDNINQNSTGLDLVFCSPADAAKLLRRGMSVELSPLITHPRWGLDSGRRIFYRAAAKQTDYFDFARKITSVPLLMNSGVVLTNSRLMQEAGIGRFPANWFSFNRILRKIGENGSPALGLQLDTDSIVSFINARGGSILRPIGFNYSLNNPVVNRTLRYLRRLEDDGLLSVNTVNYINQTMFTFGRLPAVFIWTDGLPHYEKLAAMTNPELNWEVNLLPTRRPGKSTVINCTYSAAVLNSSSERELASWLFLRWLLQPEQQKRLAMKTASLPVVAEAAKLLLTDADNSGAYGSVEQVSPHWLDALRLVDDAHKELVPSLSDYSAVSENFSAMLERIEEGEWIWIETMKLNYRIKKMRHEENAKKAGKR</sequence>
<dbReference type="InterPro" id="IPR006059">
    <property type="entry name" value="SBP"/>
</dbReference>
<feature type="signal peptide" evidence="3">
    <location>
        <begin position="1"/>
        <end position="23"/>
    </location>
</feature>
<gene>
    <name evidence="4" type="ORF">PQJ61_14400</name>
</gene>
<dbReference type="EMBL" id="JAQQAL010000036">
    <property type="protein sequence ID" value="MDC7227952.1"/>
    <property type="molecule type" value="Genomic_DNA"/>
</dbReference>
<comment type="subcellular location">
    <subcellularLocation>
        <location evidence="1">Periplasm</location>
    </subcellularLocation>
</comment>
<protein>
    <submittedName>
        <fullName evidence="4">Extracellular solute-binding protein</fullName>
    </submittedName>
</protein>
<organism evidence="4 5">
    <name type="scientific">Candidatus Thalassospirochaeta sargassi</name>
    <dbReference type="NCBI Taxonomy" id="3119039"/>
    <lineage>
        <taxon>Bacteria</taxon>
        <taxon>Pseudomonadati</taxon>
        <taxon>Spirochaetota</taxon>
        <taxon>Spirochaetia</taxon>
        <taxon>Spirochaetales</taxon>
        <taxon>Spirochaetaceae</taxon>
        <taxon>Candidatus Thalassospirochaeta</taxon>
    </lineage>
</organism>
<name>A0AAJ1IHC5_9SPIO</name>
<keyword evidence="3" id="KW-0732">Signal</keyword>
<dbReference type="PANTHER" id="PTHR43649:SF30">
    <property type="entry name" value="ABC TRANSPORTER SUBSTRATE-BINDING PROTEIN"/>
    <property type="match status" value="1"/>
</dbReference>
<dbReference type="Proteomes" id="UP001221217">
    <property type="component" value="Unassembled WGS sequence"/>
</dbReference>
<evidence type="ECO:0000313" key="4">
    <source>
        <dbReference type="EMBL" id="MDC7227952.1"/>
    </source>
</evidence>
<reference evidence="4 5" key="1">
    <citation type="submission" date="2022-12" db="EMBL/GenBank/DDBJ databases">
        <title>Metagenome assembled genome from gulf of manar.</title>
        <authorList>
            <person name="Kohli P."/>
            <person name="Pk S."/>
            <person name="Venkata Ramana C."/>
            <person name="Sasikala C."/>
        </authorList>
    </citation>
    <scope>NUCLEOTIDE SEQUENCE [LARGE SCALE GENOMIC DNA]</scope>
    <source>
        <strain evidence="4">JB008</strain>
    </source>
</reference>
<accession>A0AAJ1IHC5</accession>
<evidence type="ECO:0000256" key="1">
    <source>
        <dbReference type="ARBA" id="ARBA00004418"/>
    </source>
</evidence>
<feature type="chain" id="PRO_5042573880" evidence="3">
    <location>
        <begin position="24"/>
        <end position="445"/>
    </location>
</feature>
<dbReference type="GO" id="GO:0042597">
    <property type="term" value="C:periplasmic space"/>
    <property type="evidence" value="ECO:0007669"/>
    <property type="project" value="UniProtKB-SubCell"/>
</dbReference>
<dbReference type="AlphaFoldDB" id="A0AAJ1IHC5"/>
<comment type="caution">
    <text evidence="4">The sequence shown here is derived from an EMBL/GenBank/DDBJ whole genome shotgun (WGS) entry which is preliminary data.</text>
</comment>
<evidence type="ECO:0000256" key="2">
    <source>
        <dbReference type="ARBA" id="ARBA00008520"/>
    </source>
</evidence>
<evidence type="ECO:0000313" key="5">
    <source>
        <dbReference type="Proteomes" id="UP001221217"/>
    </source>
</evidence>
<dbReference type="InterPro" id="IPR050490">
    <property type="entry name" value="Bact_solute-bd_prot1"/>
</dbReference>